<dbReference type="InterPro" id="IPR043129">
    <property type="entry name" value="ATPase_NBD"/>
</dbReference>
<comment type="caution">
    <text evidence="7">The sequence shown here is derived from an EMBL/GenBank/DDBJ whole genome shotgun (WGS) entry which is preliminary data.</text>
</comment>
<evidence type="ECO:0000256" key="1">
    <source>
        <dbReference type="ARBA" id="ARBA00022490"/>
    </source>
</evidence>
<dbReference type="HAMAP" id="MF_02207">
    <property type="entry name" value="MreB"/>
    <property type="match status" value="1"/>
</dbReference>
<comment type="subcellular location">
    <subcellularLocation>
        <location evidence="6">Cytoplasm</location>
    </subcellularLocation>
    <text evidence="6">Membrane-associated.</text>
</comment>
<dbReference type="InterPro" id="IPR004753">
    <property type="entry name" value="MreB"/>
</dbReference>
<keyword evidence="2 6" id="KW-0547">Nucleotide-binding</keyword>
<keyword evidence="3 6" id="KW-0067">ATP-binding</keyword>
<dbReference type="PANTHER" id="PTHR42749">
    <property type="entry name" value="CELL SHAPE-DETERMINING PROTEIN MREB"/>
    <property type="match status" value="1"/>
</dbReference>
<organism evidence="7 8">
    <name type="scientific">Aerophobetes bacterium</name>
    <dbReference type="NCBI Taxonomy" id="2030807"/>
    <lineage>
        <taxon>Bacteria</taxon>
        <taxon>Candidatus Aerophobota</taxon>
    </lineage>
</organism>
<name>A0A523S442_UNCAE</name>
<reference evidence="7 8" key="1">
    <citation type="submission" date="2019-03" db="EMBL/GenBank/DDBJ databases">
        <title>Metabolic potential of uncultured bacteria and archaea associated with petroleum seepage in deep-sea sediments.</title>
        <authorList>
            <person name="Dong X."/>
            <person name="Hubert C."/>
        </authorList>
    </citation>
    <scope>NUCLEOTIDE SEQUENCE [LARGE SCALE GENOMIC DNA]</scope>
    <source>
        <strain evidence="7">E44_bin7</strain>
    </source>
</reference>
<proteinExistence type="inferred from homology"/>
<evidence type="ECO:0000256" key="2">
    <source>
        <dbReference type="ARBA" id="ARBA00022741"/>
    </source>
</evidence>
<accession>A0A523S442</accession>
<gene>
    <name evidence="6" type="primary">mreB</name>
    <name evidence="7" type="ORF">E3J84_00975</name>
</gene>
<evidence type="ECO:0000256" key="4">
    <source>
        <dbReference type="ARBA" id="ARBA00022960"/>
    </source>
</evidence>
<comment type="similarity">
    <text evidence="5 6">Belongs to the FtsA/MreB family.</text>
</comment>
<dbReference type="EMBL" id="SOKJ01000050">
    <property type="protein sequence ID" value="TET12800.1"/>
    <property type="molecule type" value="Genomic_DNA"/>
</dbReference>
<keyword evidence="1 6" id="KW-0963">Cytoplasm</keyword>
<dbReference type="GO" id="GO:0005737">
    <property type="term" value="C:cytoplasm"/>
    <property type="evidence" value="ECO:0007669"/>
    <property type="project" value="UniProtKB-SubCell"/>
</dbReference>
<dbReference type="Proteomes" id="UP000316360">
    <property type="component" value="Unassembled WGS sequence"/>
</dbReference>
<dbReference type="SUPFAM" id="SSF53067">
    <property type="entry name" value="Actin-like ATPase domain"/>
    <property type="match status" value="2"/>
</dbReference>
<feature type="binding site" evidence="6">
    <location>
        <begin position="165"/>
        <end position="167"/>
    </location>
    <ligand>
        <name>ATP</name>
        <dbReference type="ChEBI" id="CHEBI:30616"/>
    </ligand>
</feature>
<evidence type="ECO:0000313" key="7">
    <source>
        <dbReference type="EMBL" id="TET12800.1"/>
    </source>
</evidence>
<dbReference type="PRINTS" id="PR01652">
    <property type="entry name" value="SHAPEPROTEIN"/>
</dbReference>
<sequence>MFRDIFKFKIWGDSLGIDLGTTNTLVCVKDKGVVLNMPSILALARKNGKLIGVGKEAKEMLGKIPQDILVVRPLQDGVIADFDITQKMVEYFISQAQPYRRLIGPKLVIGVPSQATKVEKRAVIDIGMQLGARRVHLVTEPVAAVIGAGLPISEPVGNMMVDIGGGTSEAAITSLNGIVISKCIRIAGDEMDQAIIQYLKENYNLLIGEQMAERIKIDIGCACPGSQKKTMKVKGRNLTSGLPDEIKLDSEELSRILFPIVEAICEMIEATLEESPPELAGDIMERGIFLTGGGACLEGLDKYIFKRTHLPVKMTPDPLFSVVLGVEKLLDDGDLLSLVEITPDFK</sequence>
<feature type="binding site" evidence="6">
    <location>
        <begin position="213"/>
        <end position="216"/>
    </location>
    <ligand>
        <name>ATP</name>
        <dbReference type="ChEBI" id="CHEBI:30616"/>
    </ligand>
</feature>
<evidence type="ECO:0000313" key="8">
    <source>
        <dbReference type="Proteomes" id="UP000316360"/>
    </source>
</evidence>
<dbReference type="NCBIfam" id="NF010539">
    <property type="entry name" value="PRK13927.1"/>
    <property type="match status" value="1"/>
</dbReference>
<protein>
    <recommendedName>
        <fullName evidence="6">Cell shape-determining protein MreB</fullName>
    </recommendedName>
</protein>
<evidence type="ECO:0000256" key="5">
    <source>
        <dbReference type="ARBA" id="ARBA00023458"/>
    </source>
</evidence>
<dbReference type="GO" id="GO:0008360">
    <property type="term" value="P:regulation of cell shape"/>
    <property type="evidence" value="ECO:0007669"/>
    <property type="project" value="UniProtKB-UniRule"/>
</dbReference>
<dbReference type="AlphaFoldDB" id="A0A523S442"/>
<comment type="subunit">
    <text evidence="6">Forms polymers.</text>
</comment>
<evidence type="ECO:0000256" key="3">
    <source>
        <dbReference type="ARBA" id="ARBA00022840"/>
    </source>
</evidence>
<dbReference type="Pfam" id="PF06723">
    <property type="entry name" value="MreB_Mbl"/>
    <property type="match status" value="1"/>
</dbReference>
<dbReference type="InterPro" id="IPR056546">
    <property type="entry name" value="MreB_MamK-like"/>
</dbReference>
<dbReference type="CDD" id="cd10225">
    <property type="entry name" value="ASKHA_NBD_MreB-like"/>
    <property type="match status" value="1"/>
</dbReference>
<dbReference type="Gene3D" id="3.90.640.10">
    <property type="entry name" value="Actin, Chain A, domain 4"/>
    <property type="match status" value="1"/>
</dbReference>
<dbReference type="Gene3D" id="3.30.420.40">
    <property type="match status" value="2"/>
</dbReference>
<dbReference type="NCBIfam" id="TIGR00904">
    <property type="entry name" value="mreB"/>
    <property type="match status" value="1"/>
</dbReference>
<dbReference type="PANTHER" id="PTHR42749:SF1">
    <property type="entry name" value="CELL SHAPE-DETERMINING PROTEIN MREB"/>
    <property type="match status" value="1"/>
</dbReference>
<keyword evidence="4 6" id="KW-0133">Cell shape</keyword>
<dbReference type="GO" id="GO:0005524">
    <property type="term" value="F:ATP binding"/>
    <property type="evidence" value="ECO:0007669"/>
    <property type="project" value="UniProtKB-KW"/>
</dbReference>
<dbReference type="GO" id="GO:0000902">
    <property type="term" value="P:cell morphogenesis"/>
    <property type="evidence" value="ECO:0007669"/>
    <property type="project" value="InterPro"/>
</dbReference>
<evidence type="ECO:0000256" key="6">
    <source>
        <dbReference type="HAMAP-Rule" id="MF_02207"/>
    </source>
</evidence>
<comment type="caution">
    <text evidence="6">Lacks conserved residue(s) required for the propagation of feature annotation.</text>
</comment>
<comment type="function">
    <text evidence="6">Forms membrane-associated dynamic filaments that are essential for cell shape determination. Acts by regulating cell wall synthesis and cell elongation, and thus cell shape. A feedback loop between cell geometry and MreB localization may maintain elongated cell shape by targeting cell wall growth to regions of negative cell wall curvature.</text>
</comment>